<gene>
    <name evidence="1" type="ORF">BECKFW1821C_GA0114237_100946</name>
</gene>
<dbReference type="EMBL" id="CAADFE010000009">
    <property type="protein sequence ID" value="VFJ66372.1"/>
    <property type="molecule type" value="Genomic_DNA"/>
</dbReference>
<proteinExistence type="predicted"/>
<dbReference type="AlphaFoldDB" id="A0A450TGR6"/>
<sequence length="53" mass="6294">MGMHRREFPMKFPACFFCRQNLQEIIESNALPHNSIDTLVRIYVQNSVLTIKR</sequence>
<protein>
    <submittedName>
        <fullName evidence="1">Uncharacterized protein</fullName>
    </submittedName>
</protein>
<reference evidence="1" key="1">
    <citation type="submission" date="2019-02" db="EMBL/GenBank/DDBJ databases">
        <authorList>
            <person name="Gruber-Vodicka R. H."/>
            <person name="Seah K. B. B."/>
        </authorList>
    </citation>
    <scope>NUCLEOTIDE SEQUENCE</scope>
    <source>
        <strain evidence="1">BECK_BZ131</strain>
    </source>
</reference>
<organism evidence="1">
    <name type="scientific">Candidatus Kentrum sp. FW</name>
    <dbReference type="NCBI Taxonomy" id="2126338"/>
    <lineage>
        <taxon>Bacteria</taxon>
        <taxon>Pseudomonadati</taxon>
        <taxon>Pseudomonadota</taxon>
        <taxon>Gammaproteobacteria</taxon>
        <taxon>Candidatus Kentrum</taxon>
    </lineage>
</organism>
<name>A0A450TGR6_9GAMM</name>
<evidence type="ECO:0000313" key="1">
    <source>
        <dbReference type="EMBL" id="VFJ66372.1"/>
    </source>
</evidence>
<accession>A0A450TGR6</accession>